<dbReference type="AlphaFoldDB" id="A0AAE1QIZ1"/>
<name>A0AAE1QIZ1_9EUCA</name>
<dbReference type="Gene3D" id="3.30.70.1820">
    <property type="entry name" value="L1 transposable element, RRM domain"/>
    <property type="match status" value="1"/>
</dbReference>
<sequence>MATLDNADTVRALAPGEINKMTNPQLKKDLATLINTDASQQPSNNDLLDEIKSLKADVRGMAGIKQKVDQLTERLDQTYNIISQQQFFMGSLDNKERRNNLIITGVSEAVDEIGRTDVEKVRNVITETGYQLTSDPATWEIRRLGRENERRKRPLLVVVGDGHQRNEILKKARNLKSAQGLMASVYIKKDVHPAVRKEMARLRQREKEEKDKPENVGVNIVGLYDWKRRVLLRDGNVIDKFSPYFF</sequence>
<reference evidence="1" key="1">
    <citation type="submission" date="2023-11" db="EMBL/GenBank/DDBJ databases">
        <title>Genome assemblies of two species of porcelain crab, Petrolisthes cinctipes and Petrolisthes manimaculis (Anomura: Porcellanidae).</title>
        <authorList>
            <person name="Angst P."/>
        </authorList>
    </citation>
    <scope>NUCLEOTIDE SEQUENCE</scope>
    <source>
        <strain evidence="1">PB745_02</strain>
        <tissue evidence="1">Gill</tissue>
    </source>
</reference>
<protein>
    <submittedName>
        <fullName evidence="1">Uncharacterized protein</fullName>
    </submittedName>
</protein>
<proteinExistence type="predicted"/>
<comment type="caution">
    <text evidence="1">The sequence shown here is derived from an EMBL/GenBank/DDBJ whole genome shotgun (WGS) entry which is preliminary data.</text>
</comment>
<dbReference type="PANTHER" id="PTHR37445:SF3">
    <property type="entry name" value="ZINC FINGER PHD-TYPE DOMAIN-CONTAINING PROTEIN"/>
    <property type="match status" value="1"/>
</dbReference>
<evidence type="ECO:0000313" key="2">
    <source>
        <dbReference type="Proteomes" id="UP001292094"/>
    </source>
</evidence>
<keyword evidence="2" id="KW-1185">Reference proteome</keyword>
<gene>
    <name evidence="1" type="ORF">Pmani_002219</name>
</gene>
<dbReference type="PANTHER" id="PTHR37445">
    <property type="entry name" value="PROTEIN CBG24663"/>
    <property type="match status" value="1"/>
</dbReference>
<evidence type="ECO:0000313" key="1">
    <source>
        <dbReference type="EMBL" id="KAK4327278.1"/>
    </source>
</evidence>
<organism evidence="1 2">
    <name type="scientific">Petrolisthes manimaculis</name>
    <dbReference type="NCBI Taxonomy" id="1843537"/>
    <lineage>
        <taxon>Eukaryota</taxon>
        <taxon>Metazoa</taxon>
        <taxon>Ecdysozoa</taxon>
        <taxon>Arthropoda</taxon>
        <taxon>Crustacea</taxon>
        <taxon>Multicrustacea</taxon>
        <taxon>Malacostraca</taxon>
        <taxon>Eumalacostraca</taxon>
        <taxon>Eucarida</taxon>
        <taxon>Decapoda</taxon>
        <taxon>Pleocyemata</taxon>
        <taxon>Anomura</taxon>
        <taxon>Galatheoidea</taxon>
        <taxon>Porcellanidae</taxon>
        <taxon>Petrolisthes</taxon>
    </lineage>
</organism>
<dbReference type="EMBL" id="JAWZYT010000158">
    <property type="protein sequence ID" value="KAK4327278.1"/>
    <property type="molecule type" value="Genomic_DNA"/>
</dbReference>
<dbReference type="Proteomes" id="UP001292094">
    <property type="component" value="Unassembled WGS sequence"/>
</dbReference>
<accession>A0AAE1QIZ1</accession>